<feature type="domain" description="DUF58" evidence="1">
    <location>
        <begin position="65"/>
        <end position="251"/>
    </location>
</feature>
<accession>A0A7C3WUJ5</accession>
<organism evidence="2">
    <name type="scientific">Thermofilum pendens</name>
    <dbReference type="NCBI Taxonomy" id="2269"/>
    <lineage>
        <taxon>Archaea</taxon>
        <taxon>Thermoproteota</taxon>
        <taxon>Thermoprotei</taxon>
        <taxon>Thermofilales</taxon>
        <taxon>Thermofilaceae</taxon>
        <taxon>Thermofilum</taxon>
    </lineage>
</organism>
<dbReference type="AlphaFoldDB" id="A0A7C3WUJ5"/>
<reference evidence="2" key="1">
    <citation type="journal article" date="2020" name="mSystems">
        <title>Genome- and Community-Level Interaction Insights into Carbon Utilization and Element Cycling Functions of Hydrothermarchaeota in Hydrothermal Sediment.</title>
        <authorList>
            <person name="Zhou Z."/>
            <person name="Liu Y."/>
            <person name="Xu W."/>
            <person name="Pan J."/>
            <person name="Luo Z.H."/>
            <person name="Li M."/>
        </authorList>
    </citation>
    <scope>NUCLEOTIDE SEQUENCE [LARGE SCALE GENOMIC DNA]</scope>
    <source>
        <strain evidence="2">SpSt-8</strain>
    </source>
</reference>
<name>A0A7C3WUJ5_THEPE</name>
<evidence type="ECO:0000313" key="2">
    <source>
        <dbReference type="EMBL" id="HGB25645.1"/>
    </source>
</evidence>
<dbReference type="PANTHER" id="PTHR33608:SF6">
    <property type="entry name" value="BLL2464 PROTEIN"/>
    <property type="match status" value="1"/>
</dbReference>
<evidence type="ECO:0000259" key="1">
    <source>
        <dbReference type="Pfam" id="PF01882"/>
    </source>
</evidence>
<dbReference type="InterPro" id="IPR002881">
    <property type="entry name" value="DUF58"/>
</dbReference>
<proteinExistence type="predicted"/>
<dbReference type="Pfam" id="PF01882">
    <property type="entry name" value="DUF58"/>
    <property type="match status" value="1"/>
</dbReference>
<dbReference type="PANTHER" id="PTHR33608">
    <property type="entry name" value="BLL2464 PROTEIN"/>
    <property type="match status" value="1"/>
</dbReference>
<protein>
    <submittedName>
        <fullName evidence="2">DUF58 domain-containing protein</fullName>
    </submittedName>
</protein>
<sequence length="312" mass="34238">MPCSPRAASEPVYKRVRGCRLGTPLDKGCLEARLGVRAARADTAAFLTGTSPVSARGLGLEYIDFRDLEEGDDARFIDWRLSARSLDPSGFYRLVVKVFRAERRVRAVLVVDLSTSMLFGRKARALAYSASVISSAASELEDELALVVGAGGRVLVYPWAKPERLPHLVVKAACEQRERGALSLPELARVASRLSGPYILLTDYANSLEELNTAVAALRGRGLGLVVVYEPAELRPPTSCLAAVEDPETGAGVGARLEDFYSAVQSHVSSVRALLKWRRVPYVETAWPRVRESRIKLVDLYTSVRRKLPTTR</sequence>
<comment type="caution">
    <text evidence="2">The sequence shown here is derived from an EMBL/GenBank/DDBJ whole genome shotgun (WGS) entry which is preliminary data.</text>
</comment>
<dbReference type="EMBL" id="DTIB01000105">
    <property type="protein sequence ID" value="HGB25645.1"/>
    <property type="molecule type" value="Genomic_DNA"/>
</dbReference>
<gene>
    <name evidence="2" type="ORF">ENV88_06460</name>
</gene>